<dbReference type="RefSeq" id="WP_200747884.1">
    <property type="nucleotide sequence ID" value="NZ_JAEOAH010000003.1"/>
</dbReference>
<feature type="transmembrane region" description="Helical" evidence="9">
    <location>
        <begin position="93"/>
        <end position="116"/>
    </location>
</feature>
<evidence type="ECO:0000256" key="6">
    <source>
        <dbReference type="ARBA" id="ARBA00023136"/>
    </source>
</evidence>
<organism evidence="11 12">
    <name type="scientific">Viridibacillus soli</name>
    <dbReference type="NCBI Taxonomy" id="2798301"/>
    <lineage>
        <taxon>Bacteria</taxon>
        <taxon>Bacillati</taxon>
        <taxon>Bacillota</taxon>
        <taxon>Bacilli</taxon>
        <taxon>Bacillales</taxon>
        <taxon>Caryophanaceae</taxon>
        <taxon>Viridibacillus</taxon>
    </lineage>
</organism>
<keyword evidence="3" id="KW-1003">Cell membrane</keyword>
<feature type="transmembrane region" description="Helical" evidence="9">
    <location>
        <begin position="247"/>
        <end position="264"/>
    </location>
</feature>
<evidence type="ECO:0000256" key="5">
    <source>
        <dbReference type="ARBA" id="ARBA00022989"/>
    </source>
</evidence>
<dbReference type="Gene3D" id="1.10.3720.10">
    <property type="entry name" value="MetI-like"/>
    <property type="match status" value="1"/>
</dbReference>
<feature type="transmembrane region" description="Helical" evidence="9">
    <location>
        <begin position="67"/>
        <end position="86"/>
    </location>
</feature>
<comment type="caution">
    <text evidence="11">The sequence shown here is derived from an EMBL/GenBank/DDBJ whole genome shotgun (WGS) entry which is preliminary data.</text>
</comment>
<dbReference type="SUPFAM" id="SSF161098">
    <property type="entry name" value="MetI-like"/>
    <property type="match status" value="1"/>
</dbReference>
<feature type="domain" description="ABC transmembrane type-1" evidence="10">
    <location>
        <begin position="89"/>
        <end position="268"/>
    </location>
</feature>
<dbReference type="PANTHER" id="PTHR47737">
    <property type="entry name" value="GLYCINE BETAINE/PROLINE BETAINE TRANSPORT SYSTEM PERMEASE PROTEIN PROW"/>
    <property type="match status" value="1"/>
</dbReference>
<keyword evidence="6 9" id="KW-0472">Membrane</keyword>
<proteinExistence type="inferred from homology"/>
<keyword evidence="2 9" id="KW-0813">Transport</keyword>
<feature type="transmembrane region" description="Helical" evidence="9">
    <location>
        <begin position="136"/>
        <end position="164"/>
    </location>
</feature>
<dbReference type="InterPro" id="IPR000515">
    <property type="entry name" value="MetI-like"/>
</dbReference>
<dbReference type="InterPro" id="IPR035906">
    <property type="entry name" value="MetI-like_sf"/>
</dbReference>
<keyword evidence="5 9" id="KW-1133">Transmembrane helix</keyword>
<name>A0ABS1H398_9BACL</name>
<evidence type="ECO:0000313" key="12">
    <source>
        <dbReference type="Proteomes" id="UP000618943"/>
    </source>
</evidence>
<keyword evidence="4 9" id="KW-0812">Transmembrane</keyword>
<dbReference type="SUPFAM" id="SSF53850">
    <property type="entry name" value="Periplasmic binding protein-like II"/>
    <property type="match status" value="2"/>
</dbReference>
<gene>
    <name evidence="11" type="ORF">JFL43_03145</name>
</gene>
<dbReference type="Proteomes" id="UP000618943">
    <property type="component" value="Unassembled WGS sequence"/>
</dbReference>
<dbReference type="EMBL" id="JAEOAH010000003">
    <property type="protein sequence ID" value="MBK3493867.1"/>
    <property type="molecule type" value="Genomic_DNA"/>
</dbReference>
<evidence type="ECO:0000256" key="9">
    <source>
        <dbReference type="RuleBase" id="RU363032"/>
    </source>
</evidence>
<dbReference type="InterPro" id="IPR007210">
    <property type="entry name" value="ABC_Gly_betaine_transp_sub-bd"/>
</dbReference>
<keyword evidence="12" id="KW-1185">Reference proteome</keyword>
<comment type="similarity">
    <text evidence="9">Belongs to the binding-protein-dependent transport system permease family.</text>
</comment>
<evidence type="ECO:0000313" key="11">
    <source>
        <dbReference type="EMBL" id="MBK3493867.1"/>
    </source>
</evidence>
<dbReference type="PANTHER" id="PTHR47737:SF1">
    <property type="entry name" value="GLYCINE BETAINE_PROLINE BETAINE TRANSPORT SYSTEM PERMEASE PROTEIN PROW"/>
    <property type="match status" value="1"/>
</dbReference>
<feature type="transmembrane region" description="Helical" evidence="9">
    <location>
        <begin position="284"/>
        <end position="302"/>
    </location>
</feature>
<evidence type="ECO:0000256" key="7">
    <source>
        <dbReference type="ARBA" id="ARBA00035642"/>
    </source>
</evidence>
<protein>
    <submittedName>
        <fullName evidence="11">ABC transporter permease subunit</fullName>
    </submittedName>
</protein>
<dbReference type="PROSITE" id="PS50928">
    <property type="entry name" value="ABC_TM1"/>
    <property type="match status" value="1"/>
</dbReference>
<comment type="similarity">
    <text evidence="8">In the N-terminal section; belongs to the binding-protein-dependent transport system permease family.</text>
</comment>
<evidence type="ECO:0000256" key="1">
    <source>
        <dbReference type="ARBA" id="ARBA00004141"/>
    </source>
</evidence>
<reference evidence="11 12" key="1">
    <citation type="submission" date="2020-12" db="EMBL/GenBank/DDBJ databases">
        <title>YIM B01967 draft genome.</title>
        <authorList>
            <person name="Yan X."/>
        </authorList>
    </citation>
    <scope>NUCLEOTIDE SEQUENCE [LARGE SCALE GENOMIC DNA]</scope>
    <source>
        <strain evidence="11 12">YIM B01967</strain>
    </source>
</reference>
<feature type="transmembrane region" description="Helical" evidence="9">
    <location>
        <begin position="216"/>
        <end position="235"/>
    </location>
</feature>
<dbReference type="Gene3D" id="3.40.190.100">
    <property type="entry name" value="Glycine betaine-binding periplasmic protein, domain 2"/>
    <property type="match status" value="1"/>
</dbReference>
<comment type="subcellular location">
    <subcellularLocation>
        <location evidence="9">Cell membrane</location>
        <topology evidence="9">Multi-pass membrane protein</topology>
    </subcellularLocation>
    <subcellularLocation>
        <location evidence="1">Membrane</location>
        <topology evidence="1">Multi-pass membrane protein</topology>
    </subcellularLocation>
</comment>
<evidence type="ECO:0000256" key="3">
    <source>
        <dbReference type="ARBA" id="ARBA00022475"/>
    </source>
</evidence>
<comment type="similarity">
    <text evidence="7">In the C-terminal section; belongs to the OsmX family.</text>
</comment>
<accession>A0ABS1H398</accession>
<sequence length="575" mass="62184">MNMSKLPLGDWVDSLVDWITVTFAALFSFFTNVIDGLLNIIVEVLSVGPPVVLIIVLALLVGYTSRWPLGIFTVISLLLVDNLGYWESTIQTLAIVLVSGFFIILLGIPIGIWCAQNKTVQKIVTPILDFMQTMPAFVYLIPSILFFGIGVVPGIVASFIFAIAPAIRMTNLGIQEVPKDLIEASDAFGSTSSQKLLKVQLPLATPTILAGVNQSIMLALSMVVTASLVGAPGLGADVYRAVSQINVGQGFEAGLSIVFIAIILDRITQNIRKPAYERFVSRKIVLSIVAILIVVAALFNVFTKEDAVKGTGSEIGAQTDYKIIGIEPGAGLMAQAKNAMKDYKLENWTLVEGSSAAMVAELKKAYAKKEPIIITGWSPHWMFASFDLKYLDDPNKVFGGAEGINTIVRKGLKDDAPGAYKILDQFSWDTSDMEKVMVDISGGTNPTEAAEKWIKANTDKIAKWTNGAQAGKGEEIKLVYVAWDTEIASTNVIAKVLEQNGYKVTLSQVEVGPMFAGVANGSVDAMVAAWLPSTHKDYYASYKKDLVDLGPNLEGTKNGIVVPKYVDIDSIEDLK</sequence>
<evidence type="ECO:0000256" key="8">
    <source>
        <dbReference type="ARBA" id="ARBA00035652"/>
    </source>
</evidence>
<evidence type="ECO:0000259" key="10">
    <source>
        <dbReference type="PROSITE" id="PS50928"/>
    </source>
</evidence>
<dbReference type="Gene3D" id="3.10.105.10">
    <property type="entry name" value="Dipeptide-binding Protein, Domain 3"/>
    <property type="match status" value="1"/>
</dbReference>
<feature type="transmembrane region" description="Helical" evidence="9">
    <location>
        <begin position="15"/>
        <end position="33"/>
    </location>
</feature>
<evidence type="ECO:0000256" key="2">
    <source>
        <dbReference type="ARBA" id="ARBA00022448"/>
    </source>
</evidence>
<dbReference type="Pfam" id="PF00528">
    <property type="entry name" value="BPD_transp_1"/>
    <property type="match status" value="1"/>
</dbReference>
<dbReference type="Pfam" id="PF04069">
    <property type="entry name" value="OpuAC"/>
    <property type="match status" value="2"/>
</dbReference>
<dbReference type="CDD" id="cd06261">
    <property type="entry name" value="TM_PBP2"/>
    <property type="match status" value="1"/>
</dbReference>
<evidence type="ECO:0000256" key="4">
    <source>
        <dbReference type="ARBA" id="ARBA00022692"/>
    </source>
</evidence>
<feature type="transmembrane region" description="Helical" evidence="9">
    <location>
        <begin position="40"/>
        <end position="61"/>
    </location>
</feature>